<feature type="region of interest" description="Disordered" evidence="1">
    <location>
        <begin position="1"/>
        <end position="25"/>
    </location>
</feature>
<keyword evidence="3" id="KW-1185">Reference proteome</keyword>
<reference evidence="3" key="1">
    <citation type="submission" date="2010-08" db="EMBL/GenBank/DDBJ databases">
        <authorList>
            <consortium name="Caenorhabditis japonica Sequencing Consortium"/>
            <person name="Wilson R.K."/>
        </authorList>
    </citation>
    <scope>NUCLEOTIDE SEQUENCE [LARGE SCALE GENOMIC DNA]</scope>
    <source>
        <strain evidence="3">DF5081</strain>
    </source>
</reference>
<reference evidence="2" key="2">
    <citation type="submission" date="2022-06" db="UniProtKB">
        <authorList>
            <consortium name="EnsemblMetazoa"/>
        </authorList>
    </citation>
    <scope>IDENTIFICATION</scope>
    <source>
        <strain evidence="2">DF5081</strain>
    </source>
</reference>
<sequence>MVDLHRSRPAPYFVQPPRDSLPKNDKHVTIKRHVDSIYIAWYTRGNHMTAGKPSGPPRDQTTKRATGYGSVTILIF</sequence>
<dbReference type="Proteomes" id="UP000005237">
    <property type="component" value="Unassembled WGS sequence"/>
</dbReference>
<evidence type="ECO:0000256" key="1">
    <source>
        <dbReference type="SAM" id="MobiDB-lite"/>
    </source>
</evidence>
<accession>A0A8R1ELX0</accession>
<organism evidence="2 3">
    <name type="scientific">Caenorhabditis japonica</name>
    <dbReference type="NCBI Taxonomy" id="281687"/>
    <lineage>
        <taxon>Eukaryota</taxon>
        <taxon>Metazoa</taxon>
        <taxon>Ecdysozoa</taxon>
        <taxon>Nematoda</taxon>
        <taxon>Chromadorea</taxon>
        <taxon>Rhabditida</taxon>
        <taxon>Rhabditina</taxon>
        <taxon>Rhabditomorpha</taxon>
        <taxon>Rhabditoidea</taxon>
        <taxon>Rhabditidae</taxon>
        <taxon>Peloderinae</taxon>
        <taxon>Caenorhabditis</taxon>
    </lineage>
</organism>
<evidence type="ECO:0000313" key="2">
    <source>
        <dbReference type="EnsemblMetazoa" id="CJA38287.1"/>
    </source>
</evidence>
<dbReference type="EnsemblMetazoa" id="CJA38287.1">
    <property type="protein sequence ID" value="CJA38287.1"/>
    <property type="gene ID" value="WBGene00214134"/>
</dbReference>
<proteinExistence type="predicted"/>
<evidence type="ECO:0000313" key="3">
    <source>
        <dbReference type="Proteomes" id="UP000005237"/>
    </source>
</evidence>
<name>A0A8R1ELX0_CAEJA</name>
<dbReference type="AlphaFoldDB" id="A0A8R1ELX0"/>
<protein>
    <submittedName>
        <fullName evidence="2">Uncharacterized protein</fullName>
    </submittedName>
</protein>